<accession>A0A9X8MFZ0</accession>
<name>A0A9X8MFZ0_9PSED</name>
<protein>
    <submittedName>
        <fullName evidence="1">Uncharacterized protein</fullName>
    </submittedName>
</protein>
<dbReference type="EMBL" id="FOEV01000013">
    <property type="protein sequence ID" value="SER17766.1"/>
    <property type="molecule type" value="Genomic_DNA"/>
</dbReference>
<dbReference type="Proteomes" id="UP000183210">
    <property type="component" value="Unassembled WGS sequence"/>
</dbReference>
<sequence length="46" mass="5376">MAIGRILKVEPKDSADRHFISILLNRRFMSPLQRVTLPRIVFIVAR</sequence>
<reference evidence="1 2" key="1">
    <citation type="submission" date="2016-10" db="EMBL/GenBank/DDBJ databases">
        <authorList>
            <person name="Varghese N."/>
            <person name="Submissions S."/>
        </authorList>
    </citation>
    <scope>NUCLEOTIDE SEQUENCE [LARGE SCALE GENOMIC DNA]</scope>
    <source>
        <strain evidence="1 2">LMG 21974</strain>
    </source>
</reference>
<comment type="caution">
    <text evidence="1">The sequence shown here is derived from an EMBL/GenBank/DDBJ whole genome shotgun (WGS) entry which is preliminary data.</text>
</comment>
<dbReference type="AlphaFoldDB" id="A0A9X8MFZ0"/>
<gene>
    <name evidence="1" type="ORF">SAMN05216409_11399</name>
</gene>
<organism evidence="1 2">
    <name type="scientific">Pseudomonas lutea</name>
    <dbReference type="NCBI Taxonomy" id="243924"/>
    <lineage>
        <taxon>Bacteria</taxon>
        <taxon>Pseudomonadati</taxon>
        <taxon>Pseudomonadota</taxon>
        <taxon>Gammaproteobacteria</taxon>
        <taxon>Pseudomonadales</taxon>
        <taxon>Pseudomonadaceae</taxon>
        <taxon>Pseudomonas</taxon>
    </lineage>
</organism>
<proteinExistence type="predicted"/>
<evidence type="ECO:0000313" key="1">
    <source>
        <dbReference type="EMBL" id="SER17766.1"/>
    </source>
</evidence>
<evidence type="ECO:0000313" key="2">
    <source>
        <dbReference type="Proteomes" id="UP000183210"/>
    </source>
</evidence>